<dbReference type="InterPro" id="IPR039424">
    <property type="entry name" value="SBP_5"/>
</dbReference>
<accession>A0A6G4A235</accession>
<proteinExistence type="predicted"/>
<feature type="domain" description="Transcriptional regulator SgrR N-terminal HTH" evidence="3">
    <location>
        <begin position="5"/>
        <end position="102"/>
    </location>
</feature>
<dbReference type="GO" id="GO:1904680">
    <property type="term" value="F:peptide transmembrane transporter activity"/>
    <property type="evidence" value="ECO:0007669"/>
    <property type="project" value="TreeGrafter"/>
</dbReference>
<evidence type="ECO:0000259" key="2">
    <source>
        <dbReference type="Pfam" id="PF00496"/>
    </source>
</evidence>
<dbReference type="Pfam" id="PF12793">
    <property type="entry name" value="SgrR_N"/>
    <property type="match status" value="1"/>
</dbReference>
<evidence type="ECO:0000259" key="3">
    <source>
        <dbReference type="Pfam" id="PF12793"/>
    </source>
</evidence>
<evidence type="ECO:0000313" key="4">
    <source>
        <dbReference type="EMBL" id="NEW07707.1"/>
    </source>
</evidence>
<dbReference type="InterPro" id="IPR000914">
    <property type="entry name" value="SBP_5_dom"/>
</dbReference>
<reference evidence="4" key="1">
    <citation type="submission" date="2020-02" db="EMBL/GenBank/DDBJ databases">
        <authorList>
            <person name="Shen X.-R."/>
            <person name="Zhang Y.-X."/>
        </authorList>
    </citation>
    <scope>NUCLEOTIDE SEQUENCE</scope>
    <source>
        <strain evidence="4">SYP-B3998</strain>
    </source>
</reference>
<dbReference type="RefSeq" id="WP_163949181.1">
    <property type="nucleotide sequence ID" value="NZ_JAAIKC010000006.1"/>
</dbReference>
<dbReference type="AlphaFoldDB" id="A0A6G4A235"/>
<dbReference type="PANTHER" id="PTHR30290">
    <property type="entry name" value="PERIPLASMIC BINDING COMPONENT OF ABC TRANSPORTER"/>
    <property type="match status" value="1"/>
</dbReference>
<sequence length="614" mass="70969">MQLALQYVQLITSIKRRDKQDTIENVPVTVVEIASYLFCTERNVKILIRKMSDSGWIVWTPGRGRGHRSEIRFLASADELLLVEAKIYVEQGNIHSAMSLFQIEGLDPTLTDRFLAWLGGYFGYRGTQEAEAPETLRLPIHNRILTVDPAEVYFSRDLHFVKQVFDTLVRYEPTHGGFEPGLTHYWTSSSDGRVWTFYLRKRVRFHHGRELSSSDVVFSLNRLRTHGTMDSPSHWLCESIEDIRAVDRLTVQVVLQAPNYMFLHYVSSYPMAILPEDAYSPQENQDKQKLPVGTGPFRMTRHDEGGITLEAFEDYFREGAHLDRIELLYVPQVVSQQNWQQWNFHMGKLNHYKQPTPADWRKKEIMTLGSNMITFNLRRPGPQHHESLRRAIHRVLDRRGMITELDLYNGVPAEGFLPPDSPHEYPQQDNQPEEALKLIEASGYLGETLKLIFTPSHRREAEWIHERCAAVGIGLQLEEYSYEDMSRASLAQEGDIVLSGVVADDDEARCLIEMYKMGNMIPRVFATDDQRQTVNETIARIVAEPDAKVRIQQIRAMERLLTEEHRVLFLVHSTQQTVFSPHLKGIAVNTLGWFDFKNIWFGPEIQESCIEQQD</sequence>
<feature type="domain" description="Solute-binding protein family 5" evidence="2">
    <location>
        <begin position="178"/>
        <end position="508"/>
    </location>
</feature>
<protein>
    <recommendedName>
        <fullName evidence="5">SgrR family transcriptional regulator</fullName>
    </recommendedName>
</protein>
<dbReference type="Gene3D" id="3.10.105.10">
    <property type="entry name" value="Dipeptide-binding Protein, Domain 3"/>
    <property type="match status" value="1"/>
</dbReference>
<dbReference type="PANTHER" id="PTHR30290:SF72">
    <property type="entry name" value="HTH-TYPE TRANSCRIPTIONAL REGULATOR SGRR"/>
    <property type="match status" value="1"/>
</dbReference>
<keyword evidence="1" id="KW-0238">DNA-binding</keyword>
<dbReference type="SUPFAM" id="SSF53850">
    <property type="entry name" value="Periplasmic binding protein-like II"/>
    <property type="match status" value="1"/>
</dbReference>
<evidence type="ECO:0000256" key="1">
    <source>
        <dbReference type="ARBA" id="ARBA00023125"/>
    </source>
</evidence>
<dbReference type="GO" id="GO:0015833">
    <property type="term" value="P:peptide transport"/>
    <property type="evidence" value="ECO:0007669"/>
    <property type="project" value="TreeGrafter"/>
</dbReference>
<comment type="caution">
    <text evidence="4">The sequence shown here is derived from an EMBL/GenBank/DDBJ whole genome shotgun (WGS) entry which is preliminary data.</text>
</comment>
<dbReference type="InterPro" id="IPR025370">
    <property type="entry name" value="SgrR_HTH_N"/>
</dbReference>
<dbReference type="EMBL" id="JAAIKC010000006">
    <property type="protein sequence ID" value="NEW07707.1"/>
    <property type="molecule type" value="Genomic_DNA"/>
</dbReference>
<dbReference type="Gene3D" id="3.40.190.10">
    <property type="entry name" value="Periplasmic binding protein-like II"/>
    <property type="match status" value="1"/>
</dbReference>
<gene>
    <name evidence="4" type="ORF">GK047_17030</name>
</gene>
<name>A0A6G4A235_9BACL</name>
<dbReference type="GO" id="GO:0003677">
    <property type="term" value="F:DNA binding"/>
    <property type="evidence" value="ECO:0007669"/>
    <property type="project" value="UniProtKB-KW"/>
</dbReference>
<organism evidence="4">
    <name type="scientific">Paenibacillus sp. SYP-B3998</name>
    <dbReference type="NCBI Taxonomy" id="2678564"/>
    <lineage>
        <taxon>Bacteria</taxon>
        <taxon>Bacillati</taxon>
        <taxon>Bacillota</taxon>
        <taxon>Bacilli</taxon>
        <taxon>Bacillales</taxon>
        <taxon>Paenibacillaceae</taxon>
        <taxon>Paenibacillus</taxon>
    </lineage>
</organism>
<evidence type="ECO:0008006" key="5">
    <source>
        <dbReference type="Google" id="ProtNLM"/>
    </source>
</evidence>
<dbReference type="Pfam" id="PF00496">
    <property type="entry name" value="SBP_bac_5"/>
    <property type="match status" value="1"/>
</dbReference>